<dbReference type="PANTHER" id="PTHR43364:SF6">
    <property type="entry name" value="OXIDOREDUCTASE-RELATED"/>
    <property type="match status" value="1"/>
</dbReference>
<dbReference type="AlphaFoldDB" id="A0A502D2Y6"/>
<protein>
    <submittedName>
        <fullName evidence="2">Aldo/keto reductase</fullName>
    </submittedName>
</protein>
<feature type="domain" description="NADP-dependent oxidoreductase" evidence="1">
    <location>
        <begin position="19"/>
        <end position="322"/>
    </location>
</feature>
<proteinExistence type="predicted"/>
<dbReference type="InterPro" id="IPR050523">
    <property type="entry name" value="AKR_Detox_Biosynth"/>
</dbReference>
<comment type="caution">
    <text evidence="2">The sequence shown here is derived from an EMBL/GenBank/DDBJ whole genome shotgun (WGS) entry which is preliminary data.</text>
</comment>
<dbReference type="Pfam" id="PF00248">
    <property type="entry name" value="Aldo_ket_red"/>
    <property type="match status" value="1"/>
</dbReference>
<dbReference type="EMBL" id="RCZM01000001">
    <property type="protein sequence ID" value="TPG19130.1"/>
    <property type="molecule type" value="Genomic_DNA"/>
</dbReference>
<evidence type="ECO:0000313" key="3">
    <source>
        <dbReference type="Proteomes" id="UP000317722"/>
    </source>
</evidence>
<dbReference type="SUPFAM" id="SSF51430">
    <property type="entry name" value="NAD(P)-linked oxidoreductase"/>
    <property type="match status" value="1"/>
</dbReference>
<keyword evidence="3" id="KW-1185">Reference proteome</keyword>
<evidence type="ECO:0000313" key="2">
    <source>
        <dbReference type="EMBL" id="TPG19130.1"/>
    </source>
</evidence>
<gene>
    <name evidence="2" type="ORF">EAH86_01020</name>
</gene>
<dbReference type="OrthoDB" id="9768793at2"/>
<dbReference type="PANTHER" id="PTHR43364">
    <property type="entry name" value="NADH-SPECIFIC METHYLGLYOXAL REDUCTASE-RELATED"/>
    <property type="match status" value="1"/>
</dbReference>
<accession>A0A502D2Y6</accession>
<dbReference type="Proteomes" id="UP000317722">
    <property type="component" value="Unassembled WGS sequence"/>
</dbReference>
<dbReference type="InterPro" id="IPR023210">
    <property type="entry name" value="NADP_OxRdtase_dom"/>
</dbReference>
<name>A0A502D2Y6_9MICO</name>
<dbReference type="RefSeq" id="WP_140736772.1">
    <property type="nucleotide sequence ID" value="NZ_RCZM01000001.1"/>
</dbReference>
<dbReference type="Gene3D" id="3.20.20.100">
    <property type="entry name" value="NADP-dependent oxidoreductase domain"/>
    <property type="match status" value="1"/>
</dbReference>
<evidence type="ECO:0000259" key="1">
    <source>
        <dbReference type="Pfam" id="PF00248"/>
    </source>
</evidence>
<sequence>MKYRKIGTDPARQREVSVLALGAMWFGTATDEPTAFALLDRYAAAGGTFLDTSNNYAFWANGTQGGESEAVLGRWLAQSGQRDRMVVATKVGARPLSPSRDFRDIEGLSPAVVREQVDRSRERLGIEQIDLYYAHLRDPGTPLAEQVDGLAGLVEDGAVGMLGASNFWAWELERSRSLAEDRPAYDVVQFQHSYLRPRTDQPGLASPEGTVGVADGALLSWLADDPRLTMVAYSPLLKGAYTRDDKPLPDAFDHPGTPARLAVLDEVARETGATRNQVVIAWMLGAPVPAIPLVGASSVAQLDESIEAVDLELTAEQQAMLDGERERVW</sequence>
<dbReference type="InterPro" id="IPR036812">
    <property type="entry name" value="NAD(P)_OxRdtase_dom_sf"/>
</dbReference>
<reference evidence="2 3" key="1">
    <citation type="journal article" date="2019" name="Environ. Microbiol.">
        <title>Species interactions and distinct microbial communities in high Arctic permafrost affected cryosols are associated with the CH4 and CO2 gas fluxes.</title>
        <authorList>
            <person name="Altshuler I."/>
            <person name="Hamel J."/>
            <person name="Turney S."/>
            <person name="Magnuson E."/>
            <person name="Levesque R."/>
            <person name="Greer C."/>
            <person name="Whyte L.G."/>
        </authorList>
    </citation>
    <scope>NUCLEOTIDE SEQUENCE [LARGE SCALE GENOMIC DNA]</scope>
    <source>
        <strain evidence="2 3">S9.3A</strain>
    </source>
</reference>
<organism evidence="2 3">
    <name type="scientific">Pedococcus bigeumensis</name>
    <dbReference type="NCBI Taxonomy" id="433644"/>
    <lineage>
        <taxon>Bacteria</taxon>
        <taxon>Bacillati</taxon>
        <taxon>Actinomycetota</taxon>
        <taxon>Actinomycetes</taxon>
        <taxon>Micrococcales</taxon>
        <taxon>Intrasporangiaceae</taxon>
        <taxon>Pedococcus</taxon>
    </lineage>
</organism>
<dbReference type="GO" id="GO:0005829">
    <property type="term" value="C:cytosol"/>
    <property type="evidence" value="ECO:0007669"/>
    <property type="project" value="TreeGrafter"/>
</dbReference>